<dbReference type="EMBL" id="JBITYT010000011">
    <property type="protein sequence ID" value="MFI9122408.1"/>
    <property type="molecule type" value="Genomic_DNA"/>
</dbReference>
<dbReference type="Proteomes" id="UP001614391">
    <property type="component" value="Unassembled WGS sequence"/>
</dbReference>
<accession>A0ABW8CXU0</accession>
<name>A0ABW8CXU0_STRBI</name>
<evidence type="ECO:0000313" key="1">
    <source>
        <dbReference type="EMBL" id="MFI9122408.1"/>
    </source>
</evidence>
<dbReference type="RefSeq" id="WP_399618266.1">
    <property type="nucleotide sequence ID" value="NZ_JBITYT010000011.1"/>
</dbReference>
<sequence length="111" mass="11798">MIVRRLRAWGGPALAAPPGRGRIDSAWDDPVPLARFERGWAAFGGDEGVAVARTRFTGSQYEEVVCTTGPGGRREYPGPVCLRRAAAGIAARGRTATWSGSCEDRAGRLLA</sequence>
<comment type="caution">
    <text evidence="1">The sequence shown here is derived from an EMBL/GenBank/DDBJ whole genome shotgun (WGS) entry which is preliminary data.</text>
</comment>
<reference evidence="1 2" key="1">
    <citation type="submission" date="2024-10" db="EMBL/GenBank/DDBJ databases">
        <title>The Natural Products Discovery Center: Release of the First 8490 Sequenced Strains for Exploring Actinobacteria Biosynthetic Diversity.</title>
        <authorList>
            <person name="Kalkreuter E."/>
            <person name="Kautsar S.A."/>
            <person name="Yang D."/>
            <person name="Bader C.D."/>
            <person name="Teijaro C.N."/>
            <person name="Fluegel L."/>
            <person name="Davis C.M."/>
            <person name="Simpson J.R."/>
            <person name="Lauterbach L."/>
            <person name="Steele A.D."/>
            <person name="Gui C."/>
            <person name="Meng S."/>
            <person name="Li G."/>
            <person name="Viehrig K."/>
            <person name="Ye F."/>
            <person name="Su P."/>
            <person name="Kiefer A.F."/>
            <person name="Nichols A."/>
            <person name="Cepeda A.J."/>
            <person name="Yan W."/>
            <person name="Fan B."/>
            <person name="Jiang Y."/>
            <person name="Adhikari A."/>
            <person name="Zheng C.-J."/>
            <person name="Schuster L."/>
            <person name="Cowan T.M."/>
            <person name="Smanski M.J."/>
            <person name="Chevrette M.G."/>
            <person name="De Carvalho L.P.S."/>
            <person name="Shen B."/>
        </authorList>
    </citation>
    <scope>NUCLEOTIDE SEQUENCE [LARGE SCALE GENOMIC DNA]</scope>
    <source>
        <strain evidence="1 2">NPDC053346</strain>
    </source>
</reference>
<protein>
    <submittedName>
        <fullName evidence="1">Uncharacterized protein</fullName>
    </submittedName>
</protein>
<keyword evidence="2" id="KW-1185">Reference proteome</keyword>
<evidence type="ECO:0000313" key="2">
    <source>
        <dbReference type="Proteomes" id="UP001614391"/>
    </source>
</evidence>
<proteinExistence type="predicted"/>
<gene>
    <name evidence="1" type="ORF">ACIGW0_23975</name>
</gene>
<organism evidence="1 2">
    <name type="scientific">Streptomyces bikiniensis</name>
    <dbReference type="NCBI Taxonomy" id="1896"/>
    <lineage>
        <taxon>Bacteria</taxon>
        <taxon>Bacillati</taxon>
        <taxon>Actinomycetota</taxon>
        <taxon>Actinomycetes</taxon>
        <taxon>Kitasatosporales</taxon>
        <taxon>Streptomycetaceae</taxon>
        <taxon>Streptomyces</taxon>
    </lineage>
</organism>